<reference evidence="2 3" key="1">
    <citation type="submission" date="2024-06" db="EMBL/GenBank/DDBJ databases">
        <title>The Natural Products Discovery Center: Release of the First 8490 Sequenced Strains for Exploring Actinobacteria Biosynthetic Diversity.</title>
        <authorList>
            <person name="Kalkreuter E."/>
            <person name="Kautsar S.A."/>
            <person name="Yang D."/>
            <person name="Bader C.D."/>
            <person name="Teijaro C.N."/>
            <person name="Fluegel L."/>
            <person name="Davis C.M."/>
            <person name="Simpson J.R."/>
            <person name="Lauterbach L."/>
            <person name="Steele A.D."/>
            <person name="Gui C."/>
            <person name="Meng S."/>
            <person name="Li G."/>
            <person name="Viehrig K."/>
            <person name="Ye F."/>
            <person name="Su P."/>
            <person name="Kiefer A.F."/>
            <person name="Nichols A."/>
            <person name="Cepeda A.J."/>
            <person name="Yan W."/>
            <person name="Fan B."/>
            <person name="Jiang Y."/>
            <person name="Adhikari A."/>
            <person name="Zheng C.-J."/>
            <person name="Schuster L."/>
            <person name="Cowan T.M."/>
            <person name="Smanski M.J."/>
            <person name="Chevrette M.G."/>
            <person name="De Carvalho L.P.S."/>
            <person name="Shen B."/>
        </authorList>
    </citation>
    <scope>NUCLEOTIDE SEQUENCE [LARGE SCALE GENOMIC DNA]</scope>
    <source>
        <strain evidence="2 3">NPDC048117</strain>
    </source>
</reference>
<dbReference type="Proteomes" id="UP001551584">
    <property type="component" value="Unassembled WGS sequence"/>
</dbReference>
<feature type="compositionally biased region" description="Pro residues" evidence="1">
    <location>
        <begin position="52"/>
        <end position="61"/>
    </location>
</feature>
<keyword evidence="3" id="KW-1185">Reference proteome</keyword>
<feature type="region of interest" description="Disordered" evidence="1">
    <location>
        <begin position="411"/>
        <end position="436"/>
    </location>
</feature>
<evidence type="ECO:0000256" key="1">
    <source>
        <dbReference type="SAM" id="MobiDB-lite"/>
    </source>
</evidence>
<dbReference type="RefSeq" id="WP_359270442.1">
    <property type="nucleotide sequence ID" value="NZ_JBEZNA010000013.1"/>
</dbReference>
<evidence type="ECO:0000313" key="2">
    <source>
        <dbReference type="EMBL" id="MEU9577336.1"/>
    </source>
</evidence>
<name>A0ABV3EMD3_9ACTN</name>
<proteinExistence type="predicted"/>
<feature type="region of interest" description="Disordered" evidence="1">
    <location>
        <begin position="272"/>
        <end position="307"/>
    </location>
</feature>
<organism evidence="2 3">
    <name type="scientific">Streptomyces chilikensis</name>
    <dbReference type="NCBI Taxonomy" id="1194079"/>
    <lineage>
        <taxon>Bacteria</taxon>
        <taxon>Bacillati</taxon>
        <taxon>Actinomycetota</taxon>
        <taxon>Actinomycetes</taxon>
        <taxon>Kitasatosporales</taxon>
        <taxon>Streptomycetaceae</taxon>
        <taxon>Streptomyces</taxon>
    </lineage>
</organism>
<comment type="caution">
    <text evidence="2">The sequence shown here is derived from an EMBL/GenBank/DDBJ whole genome shotgun (WGS) entry which is preliminary data.</text>
</comment>
<feature type="compositionally biased region" description="Pro residues" evidence="1">
    <location>
        <begin position="76"/>
        <end position="91"/>
    </location>
</feature>
<feature type="compositionally biased region" description="Low complexity" evidence="1">
    <location>
        <begin position="223"/>
        <end position="245"/>
    </location>
</feature>
<dbReference type="EMBL" id="JBEZNA010000013">
    <property type="protein sequence ID" value="MEU9577336.1"/>
    <property type="molecule type" value="Genomic_DNA"/>
</dbReference>
<feature type="region of interest" description="Disordered" evidence="1">
    <location>
        <begin position="1"/>
        <end position="245"/>
    </location>
</feature>
<sequence>MTQSGHGGPWTPDRPDQPPYPQQRSEESWNGAGTEGGAWGSSAPQVWTGAPGPGPLPPESPAPGGHGDADATQYLPPVPPARSVPSAPPAPAGHAADDEATRFLRPIPAADDSAATQYLPPVPAADDSAATQYLPPVAPLPAGGHQQPRPQSHAQPQQGMDRDTQMLRRIPAAEPRRTGGDAEATQYLPPVPGVPAADDGRQPPAEFDNLFRSDAPRPAYGQPAAGGYDPRPAPAPAASGRRGSGSRIPLLAAAGVGIVVLGIGIGSLMAGGEETPSSPVAAGSPSAPPSGDGKPEEEKEDGEDAVKAQAVALDQLLADSGDSRSAVVGAVEDVRKCERLEAAAQALRGAAQQRADLVTRLNELEVDRLPDHAELTAALTKAWQASKSADEHYAAWADQVAAERGKLCRRGQARHTAETRAATEQSGTATAEKEKASGLWNRIAKEWKLTERAPIQL</sequence>
<evidence type="ECO:0000313" key="3">
    <source>
        <dbReference type="Proteomes" id="UP001551584"/>
    </source>
</evidence>
<gene>
    <name evidence="2" type="ORF">AB0D95_08725</name>
</gene>
<feature type="compositionally biased region" description="Polar residues" evidence="1">
    <location>
        <begin position="148"/>
        <end position="158"/>
    </location>
</feature>
<protein>
    <submittedName>
        <fullName evidence="2">Uncharacterized protein</fullName>
    </submittedName>
</protein>
<accession>A0ABV3EMD3</accession>
<feature type="compositionally biased region" description="Low complexity" evidence="1">
    <location>
        <begin position="276"/>
        <end position="292"/>
    </location>
</feature>